<keyword evidence="7 8" id="KW-0472">Membrane</keyword>
<comment type="subcellular location">
    <subcellularLocation>
        <location evidence="1 8">Cell membrane</location>
        <topology evidence="1 8">Multi-pass membrane protein</topology>
    </subcellularLocation>
</comment>
<dbReference type="RefSeq" id="WP_047914338.1">
    <property type="nucleotide sequence ID" value="NZ_CP118101.1"/>
</dbReference>
<dbReference type="PANTHER" id="PTHR34702">
    <property type="entry name" value="NA(+)/H(+) ANTIPORTER SUBUNIT F1"/>
    <property type="match status" value="1"/>
</dbReference>
<keyword evidence="3 8" id="KW-0813">Transport</keyword>
<keyword evidence="4 8" id="KW-1003">Cell membrane</keyword>
<evidence type="ECO:0000256" key="5">
    <source>
        <dbReference type="ARBA" id="ARBA00022692"/>
    </source>
</evidence>
<keyword evidence="8" id="KW-0050">Antiport</keyword>
<gene>
    <name evidence="10" type="ORF">PUW23_00535</name>
</gene>
<keyword evidence="6 9" id="KW-1133">Transmembrane helix</keyword>
<dbReference type="GO" id="GO:0015385">
    <property type="term" value="F:sodium:proton antiporter activity"/>
    <property type="evidence" value="ECO:0007669"/>
    <property type="project" value="TreeGrafter"/>
</dbReference>
<evidence type="ECO:0000256" key="2">
    <source>
        <dbReference type="ARBA" id="ARBA00009212"/>
    </source>
</evidence>
<feature type="transmembrane region" description="Helical" evidence="9">
    <location>
        <begin position="6"/>
        <end position="25"/>
    </location>
</feature>
<evidence type="ECO:0000313" key="10">
    <source>
        <dbReference type="EMBL" id="WDH82807.1"/>
    </source>
</evidence>
<keyword evidence="5 9" id="KW-0812">Transmembrane</keyword>
<sequence>MLTVVLSISLLLLGIAILGCLYRVLKGPSMADRITALDTIGIHLIGSVAVLSMLLHTQAYVDIILLIGILAFISTVAFARFIERGLVLENDDDL</sequence>
<feature type="transmembrane region" description="Helical" evidence="9">
    <location>
        <begin position="37"/>
        <end position="57"/>
    </location>
</feature>
<evidence type="ECO:0000256" key="7">
    <source>
        <dbReference type="ARBA" id="ARBA00023136"/>
    </source>
</evidence>
<dbReference type="NCBIfam" id="NF009248">
    <property type="entry name" value="PRK12600.1"/>
    <property type="match status" value="1"/>
</dbReference>
<evidence type="ECO:0000256" key="4">
    <source>
        <dbReference type="ARBA" id="ARBA00022475"/>
    </source>
</evidence>
<dbReference type="PIRSF" id="PIRSF028784">
    <property type="entry name" value="MrpF"/>
    <property type="match status" value="1"/>
</dbReference>
<evidence type="ECO:0000256" key="6">
    <source>
        <dbReference type="ARBA" id="ARBA00022989"/>
    </source>
</evidence>
<evidence type="ECO:0000256" key="1">
    <source>
        <dbReference type="ARBA" id="ARBA00004651"/>
    </source>
</evidence>
<dbReference type="InterPro" id="IPR007208">
    <property type="entry name" value="MrpF/PhaF-like"/>
</dbReference>
<dbReference type="AlphaFoldDB" id="A0AAX3N2F4"/>
<dbReference type="PANTHER" id="PTHR34702:SF1">
    <property type="entry name" value="NA(+)_H(+) ANTIPORTER SUBUNIT F"/>
    <property type="match status" value="1"/>
</dbReference>
<protein>
    <submittedName>
        <fullName evidence="10">Na(+)/H(+) antiporter subunit F1</fullName>
    </submittedName>
</protein>
<dbReference type="Pfam" id="PF04066">
    <property type="entry name" value="MrpF_PhaF"/>
    <property type="match status" value="1"/>
</dbReference>
<proteinExistence type="inferred from homology"/>
<dbReference type="Proteomes" id="UP001220962">
    <property type="component" value="Chromosome"/>
</dbReference>
<comment type="similarity">
    <text evidence="2 8">Belongs to the CPA3 antiporters (TC 2.A.63) subunit F family.</text>
</comment>
<evidence type="ECO:0000313" key="11">
    <source>
        <dbReference type="Proteomes" id="UP001220962"/>
    </source>
</evidence>
<reference evidence="10" key="1">
    <citation type="submission" date="2023-02" db="EMBL/GenBank/DDBJ databases">
        <title>Pathogen: clinical or host-associated sample.</title>
        <authorList>
            <person name="Hergert J."/>
            <person name="Casey R."/>
            <person name="Wagner J."/>
            <person name="Young E.L."/>
            <person name="Oakeson K.F."/>
        </authorList>
    </citation>
    <scope>NUCLEOTIDE SEQUENCE</scope>
    <source>
        <strain evidence="10">2022CK-00830</strain>
    </source>
</reference>
<feature type="transmembrane region" description="Helical" evidence="9">
    <location>
        <begin position="63"/>
        <end position="82"/>
    </location>
</feature>
<accession>A0AAX3N2F4</accession>
<organism evidence="10 11">
    <name type="scientific">Paenibacillus urinalis</name>
    <dbReference type="NCBI Taxonomy" id="521520"/>
    <lineage>
        <taxon>Bacteria</taxon>
        <taxon>Bacillati</taxon>
        <taxon>Bacillota</taxon>
        <taxon>Bacilli</taxon>
        <taxon>Bacillales</taxon>
        <taxon>Paenibacillaceae</taxon>
        <taxon>Paenibacillus</taxon>
    </lineage>
</organism>
<dbReference type="EMBL" id="CP118101">
    <property type="protein sequence ID" value="WDH82807.1"/>
    <property type="molecule type" value="Genomic_DNA"/>
</dbReference>
<name>A0AAX3N2F4_9BACL</name>
<dbReference type="GO" id="GO:0005886">
    <property type="term" value="C:plasma membrane"/>
    <property type="evidence" value="ECO:0007669"/>
    <property type="project" value="UniProtKB-SubCell"/>
</dbReference>
<evidence type="ECO:0000256" key="3">
    <source>
        <dbReference type="ARBA" id="ARBA00022448"/>
    </source>
</evidence>
<evidence type="ECO:0000256" key="8">
    <source>
        <dbReference type="PIRNR" id="PIRNR028784"/>
    </source>
</evidence>
<evidence type="ECO:0000256" key="9">
    <source>
        <dbReference type="SAM" id="Phobius"/>
    </source>
</evidence>
<keyword evidence="8" id="KW-0406">Ion transport</keyword>